<reference evidence="6 7" key="1">
    <citation type="submission" date="2017-06" db="EMBL/GenBank/DDBJ databases">
        <title>A platform for efficient transgenesis in Macrostomum lignano, a flatworm model organism for stem cell research.</title>
        <authorList>
            <person name="Berezikov E."/>
        </authorList>
    </citation>
    <scope>NUCLEOTIDE SEQUENCE [LARGE SCALE GENOMIC DNA]</scope>
    <source>
        <strain evidence="6">DV1</strain>
        <tissue evidence="6">Whole organism</tissue>
    </source>
</reference>
<evidence type="ECO:0000313" key="7">
    <source>
        <dbReference type="Proteomes" id="UP000215902"/>
    </source>
</evidence>
<evidence type="ECO:0000313" key="6">
    <source>
        <dbReference type="EMBL" id="PAA68165.1"/>
    </source>
</evidence>
<feature type="compositionally biased region" description="Polar residues" evidence="3">
    <location>
        <begin position="21"/>
        <end position="31"/>
    </location>
</feature>
<evidence type="ECO:0000256" key="1">
    <source>
        <dbReference type="ARBA" id="ARBA00010134"/>
    </source>
</evidence>
<dbReference type="PROSITE" id="PS50208">
    <property type="entry name" value="CASPASE_P20"/>
    <property type="match status" value="1"/>
</dbReference>
<dbReference type="InterPro" id="IPR015917">
    <property type="entry name" value="Pept_C14A"/>
</dbReference>
<organism evidence="6 7">
    <name type="scientific">Macrostomum lignano</name>
    <dbReference type="NCBI Taxonomy" id="282301"/>
    <lineage>
        <taxon>Eukaryota</taxon>
        <taxon>Metazoa</taxon>
        <taxon>Spiralia</taxon>
        <taxon>Lophotrochozoa</taxon>
        <taxon>Platyhelminthes</taxon>
        <taxon>Rhabditophora</taxon>
        <taxon>Macrostomorpha</taxon>
        <taxon>Macrostomida</taxon>
        <taxon>Macrostomidae</taxon>
        <taxon>Macrostomum</taxon>
    </lineage>
</organism>
<dbReference type="SUPFAM" id="SSF52129">
    <property type="entry name" value="Caspase-like"/>
    <property type="match status" value="1"/>
</dbReference>
<dbReference type="PANTHER" id="PTHR47901:SF3">
    <property type="entry name" value="CASPASE-1"/>
    <property type="match status" value="1"/>
</dbReference>
<evidence type="ECO:0008006" key="8">
    <source>
        <dbReference type="Google" id="ProtNLM"/>
    </source>
</evidence>
<gene>
    <name evidence="6" type="ORF">BOX15_Mlig019701g1</name>
</gene>
<sequence length="704" mass="77340">MSSDSEDSDKETPFPDEKLQELTQPDSTNRASVGDSPADLHTLAHAVIRGDFGQVRRLATRQLVTSADAARRTVLMQVADAPESPVHTEKCILYLFELGANLKAADANGDTAAHLAARRDHLRLLTLLSFDAKWLRNDNGATPMMEAARTGSWKCAKHLLHLLRQYRFNESQKHGNSKRSQLLGLKDHEGRTASDLARLSSHSELASYIQREMRLLVDADNSISGLTDQDEADRQELQRLAEAGDSAGLRRAATRGSCDLPDSRGFTALMWAAGNSSCGDEALWKQLVKLGDPACATETSLSCLHFSAEAGNSAAASALLAAGASANAIEAGMSEYTPLMLAAISAPPATAAAVGRVLLDSGADWSMMNYGGMTAPEFATLQEEKSELAELLRGCDNKIYFDEPLALPGQVVADHAYDEKLSDDEEDPNLKGAKCVKQVRHQLSRHEEDFYPVTNPQGYCLIINISKYDSGSDITLSLAERQGSDRDVDRVKQIFERLRFIVKIKKDLTAEQLDDFLHEIKKSRDLAKHGSFVCFLMAHGSHDCIYGKNGVPCEIRNLTEKFKSSVCRSLEGKPKVFFIQACRGSRRDRAVARSSREQTDEAGAPVYNSAIRPAEGDFLLCYATTPGSAAFRNIDSGSRYVQTVCEFIEKYFRELDLITIMTKVSGYLHKNPVQVKGGLYHVVPQKVDQLSSLVSFDPDRARKA</sequence>
<dbReference type="PRINTS" id="PR00376">
    <property type="entry name" value="IL1BCENZYME"/>
</dbReference>
<dbReference type="Proteomes" id="UP000215902">
    <property type="component" value="Unassembled WGS sequence"/>
</dbReference>
<dbReference type="STRING" id="282301.A0A267F328"/>
<dbReference type="GO" id="GO:0097169">
    <property type="term" value="C:AIM2 inflammasome complex"/>
    <property type="evidence" value="ECO:0007669"/>
    <property type="project" value="TreeGrafter"/>
</dbReference>
<dbReference type="EMBL" id="NIVC01001414">
    <property type="protein sequence ID" value="PAA68165.1"/>
    <property type="molecule type" value="Genomic_DNA"/>
</dbReference>
<dbReference type="InterPro" id="IPR011600">
    <property type="entry name" value="Pept_C14_caspase"/>
</dbReference>
<comment type="similarity">
    <text evidence="1 2">Belongs to the peptidase C14A family.</text>
</comment>
<dbReference type="Pfam" id="PF00656">
    <property type="entry name" value="Peptidase_C14"/>
    <property type="match status" value="1"/>
</dbReference>
<dbReference type="GO" id="GO:0072559">
    <property type="term" value="C:NLRP3 inflammasome complex"/>
    <property type="evidence" value="ECO:0007669"/>
    <property type="project" value="TreeGrafter"/>
</dbReference>
<dbReference type="InterPro" id="IPR002138">
    <property type="entry name" value="Pept_C14_p10"/>
</dbReference>
<evidence type="ECO:0000256" key="3">
    <source>
        <dbReference type="SAM" id="MobiDB-lite"/>
    </source>
</evidence>
<dbReference type="SUPFAM" id="SSF48403">
    <property type="entry name" value="Ankyrin repeat"/>
    <property type="match status" value="1"/>
</dbReference>
<dbReference type="PANTHER" id="PTHR47901">
    <property type="entry name" value="CASPASE RECRUITMENT DOMAIN-CONTAINING PROTEIN 18"/>
    <property type="match status" value="1"/>
</dbReference>
<feature type="domain" description="Caspase family p20" evidence="5">
    <location>
        <begin position="456"/>
        <end position="586"/>
    </location>
</feature>
<dbReference type="Pfam" id="PF12796">
    <property type="entry name" value="Ank_2"/>
    <property type="match status" value="1"/>
</dbReference>
<protein>
    <recommendedName>
        <fullName evidence="8">ANK_REP_REGION domain-containing protein</fullName>
    </recommendedName>
</protein>
<dbReference type="InterPro" id="IPR033139">
    <property type="entry name" value="Caspase_cys_AS"/>
</dbReference>
<dbReference type="GO" id="GO:0072557">
    <property type="term" value="C:IPAF inflammasome complex"/>
    <property type="evidence" value="ECO:0007669"/>
    <property type="project" value="TreeGrafter"/>
</dbReference>
<evidence type="ECO:0000259" key="4">
    <source>
        <dbReference type="PROSITE" id="PS50207"/>
    </source>
</evidence>
<feature type="domain" description="Caspase family p10" evidence="4">
    <location>
        <begin position="613"/>
        <end position="665"/>
    </location>
</feature>
<dbReference type="PROSITE" id="PS50207">
    <property type="entry name" value="CASPASE_P10"/>
    <property type="match status" value="1"/>
</dbReference>
<feature type="compositionally biased region" description="Basic and acidic residues" evidence="3">
    <location>
        <begin position="10"/>
        <end position="20"/>
    </location>
</feature>
<dbReference type="Gene3D" id="3.40.50.1460">
    <property type="match status" value="1"/>
</dbReference>
<dbReference type="SMART" id="SM00115">
    <property type="entry name" value="CASc"/>
    <property type="match status" value="1"/>
</dbReference>
<dbReference type="GO" id="GO:0004197">
    <property type="term" value="F:cysteine-type endopeptidase activity"/>
    <property type="evidence" value="ECO:0007669"/>
    <property type="project" value="InterPro"/>
</dbReference>
<dbReference type="GO" id="GO:0006508">
    <property type="term" value="P:proteolysis"/>
    <property type="evidence" value="ECO:0007669"/>
    <property type="project" value="InterPro"/>
</dbReference>
<feature type="region of interest" description="Disordered" evidence="3">
    <location>
        <begin position="1"/>
        <end position="36"/>
    </location>
</feature>
<comment type="caution">
    <text evidence="6">The sequence shown here is derived from an EMBL/GenBank/DDBJ whole genome shotgun (WGS) entry which is preliminary data.</text>
</comment>
<dbReference type="SMART" id="SM00248">
    <property type="entry name" value="ANK"/>
    <property type="match status" value="6"/>
</dbReference>
<evidence type="ECO:0000259" key="5">
    <source>
        <dbReference type="PROSITE" id="PS50208"/>
    </source>
</evidence>
<dbReference type="InterPro" id="IPR029030">
    <property type="entry name" value="Caspase-like_dom_sf"/>
</dbReference>
<dbReference type="PROSITE" id="PS01122">
    <property type="entry name" value="CASPASE_CYS"/>
    <property type="match status" value="1"/>
</dbReference>
<dbReference type="InterPro" id="IPR002398">
    <property type="entry name" value="Pept_C14"/>
</dbReference>
<accession>A0A267F328</accession>
<dbReference type="AlphaFoldDB" id="A0A267F328"/>
<evidence type="ECO:0000256" key="2">
    <source>
        <dbReference type="RuleBase" id="RU003971"/>
    </source>
</evidence>
<dbReference type="InterPro" id="IPR002110">
    <property type="entry name" value="Ankyrin_rpt"/>
</dbReference>
<dbReference type="OrthoDB" id="6093024at2759"/>
<dbReference type="InterPro" id="IPR036770">
    <property type="entry name" value="Ankyrin_rpt-contain_sf"/>
</dbReference>
<dbReference type="InterPro" id="IPR001309">
    <property type="entry name" value="Pept_C14_p20"/>
</dbReference>
<dbReference type="Gene3D" id="1.25.40.20">
    <property type="entry name" value="Ankyrin repeat-containing domain"/>
    <property type="match status" value="2"/>
</dbReference>
<proteinExistence type="inferred from homology"/>
<name>A0A267F328_9PLAT</name>
<keyword evidence="7" id="KW-1185">Reference proteome</keyword>